<accession>A0ABR8YEM7</accession>
<comment type="caution">
    <text evidence="3">The sequence shown here is derived from an EMBL/GenBank/DDBJ whole genome shotgun (WGS) entry which is preliminary data.</text>
</comment>
<dbReference type="InterPro" id="IPR006311">
    <property type="entry name" value="TAT_signal"/>
</dbReference>
<proteinExistence type="predicted"/>
<feature type="domain" description="DUF6916" evidence="2">
    <location>
        <begin position="41"/>
        <end position="108"/>
    </location>
</feature>
<dbReference type="EMBL" id="JACSQC010000001">
    <property type="protein sequence ID" value="MBD8042566.1"/>
    <property type="molecule type" value="Genomic_DNA"/>
</dbReference>
<organism evidence="3 4">
    <name type="scientific">Arthrobacter pullicola</name>
    <dbReference type="NCBI Taxonomy" id="2762224"/>
    <lineage>
        <taxon>Bacteria</taxon>
        <taxon>Bacillati</taxon>
        <taxon>Actinomycetota</taxon>
        <taxon>Actinomycetes</taxon>
        <taxon>Micrococcales</taxon>
        <taxon>Micrococcaceae</taxon>
        <taxon>Arthrobacter</taxon>
    </lineage>
</organism>
<dbReference type="RefSeq" id="WP_191745491.1">
    <property type="nucleotide sequence ID" value="NZ_JACSQC010000001.1"/>
</dbReference>
<name>A0ABR8YEM7_9MICC</name>
<gene>
    <name evidence="3" type="ORF">H9638_01950</name>
</gene>
<dbReference type="Pfam" id="PF21880">
    <property type="entry name" value="DUF6916"/>
    <property type="match status" value="1"/>
</dbReference>
<dbReference type="Proteomes" id="UP000652763">
    <property type="component" value="Unassembled WGS sequence"/>
</dbReference>
<feature type="chain" id="PRO_5047091997" description="DUF6916 domain-containing protein" evidence="1">
    <location>
        <begin position="32"/>
        <end position="119"/>
    </location>
</feature>
<dbReference type="PROSITE" id="PS51318">
    <property type="entry name" value="TAT"/>
    <property type="match status" value="1"/>
</dbReference>
<reference evidence="3 4" key="1">
    <citation type="submission" date="2020-08" db="EMBL/GenBank/DDBJ databases">
        <title>A Genomic Blueprint of the Chicken Gut Microbiome.</title>
        <authorList>
            <person name="Gilroy R."/>
            <person name="Ravi A."/>
            <person name="Getino M."/>
            <person name="Pursley I."/>
            <person name="Horton D.L."/>
            <person name="Alikhan N.-F."/>
            <person name="Baker D."/>
            <person name="Gharbi K."/>
            <person name="Hall N."/>
            <person name="Watson M."/>
            <person name="Adriaenssens E.M."/>
            <person name="Foster-Nyarko E."/>
            <person name="Jarju S."/>
            <person name="Secka A."/>
            <person name="Antonio M."/>
            <person name="Oren A."/>
            <person name="Chaudhuri R."/>
            <person name="La Ragione R.M."/>
            <person name="Hildebrand F."/>
            <person name="Pallen M.J."/>
        </authorList>
    </citation>
    <scope>NUCLEOTIDE SEQUENCE [LARGE SCALE GENOMIC DNA]</scope>
    <source>
        <strain evidence="3 4">Sa2BUA2</strain>
    </source>
</reference>
<keyword evidence="1" id="KW-0732">Signal</keyword>
<evidence type="ECO:0000256" key="1">
    <source>
        <dbReference type="SAM" id="SignalP"/>
    </source>
</evidence>
<sequence length="119" mass="12297">MTPPTGPSRRIFLAGTAALAAVAAGGVPARAAAGKPDPYAAQTWEPLVGEPLSVGGLQVRLADVERSTAGFRLTMESDSADITEGLHRVHHPGIGPVDLFLTSHGQRALAVFTHLPKGL</sequence>
<evidence type="ECO:0000259" key="2">
    <source>
        <dbReference type="Pfam" id="PF21880"/>
    </source>
</evidence>
<dbReference type="InterPro" id="IPR054209">
    <property type="entry name" value="DUF6916"/>
</dbReference>
<keyword evidence="4" id="KW-1185">Reference proteome</keyword>
<feature type="signal peptide" evidence="1">
    <location>
        <begin position="1"/>
        <end position="31"/>
    </location>
</feature>
<evidence type="ECO:0000313" key="4">
    <source>
        <dbReference type="Proteomes" id="UP000652763"/>
    </source>
</evidence>
<evidence type="ECO:0000313" key="3">
    <source>
        <dbReference type="EMBL" id="MBD8042566.1"/>
    </source>
</evidence>
<protein>
    <recommendedName>
        <fullName evidence="2">DUF6916 domain-containing protein</fullName>
    </recommendedName>
</protein>